<accession>A0ABS8V7F6</accession>
<name>A0ABS8V7F6_DATST</name>
<organism evidence="1 2">
    <name type="scientific">Datura stramonium</name>
    <name type="common">Jimsonweed</name>
    <name type="synonym">Common thornapple</name>
    <dbReference type="NCBI Taxonomy" id="4076"/>
    <lineage>
        <taxon>Eukaryota</taxon>
        <taxon>Viridiplantae</taxon>
        <taxon>Streptophyta</taxon>
        <taxon>Embryophyta</taxon>
        <taxon>Tracheophyta</taxon>
        <taxon>Spermatophyta</taxon>
        <taxon>Magnoliopsida</taxon>
        <taxon>eudicotyledons</taxon>
        <taxon>Gunneridae</taxon>
        <taxon>Pentapetalae</taxon>
        <taxon>asterids</taxon>
        <taxon>lamiids</taxon>
        <taxon>Solanales</taxon>
        <taxon>Solanaceae</taxon>
        <taxon>Solanoideae</taxon>
        <taxon>Datureae</taxon>
        <taxon>Datura</taxon>
    </lineage>
</organism>
<dbReference type="Proteomes" id="UP000823775">
    <property type="component" value="Unassembled WGS sequence"/>
</dbReference>
<gene>
    <name evidence="1" type="ORF">HAX54_030261</name>
</gene>
<protein>
    <submittedName>
        <fullName evidence="1">Uncharacterized protein</fullName>
    </submittedName>
</protein>
<evidence type="ECO:0000313" key="1">
    <source>
        <dbReference type="EMBL" id="MCD9643108.1"/>
    </source>
</evidence>
<evidence type="ECO:0000313" key="2">
    <source>
        <dbReference type="Proteomes" id="UP000823775"/>
    </source>
</evidence>
<dbReference type="EMBL" id="JACEIK010003786">
    <property type="protein sequence ID" value="MCD9643108.1"/>
    <property type="molecule type" value="Genomic_DNA"/>
</dbReference>
<keyword evidence="2" id="KW-1185">Reference proteome</keyword>
<comment type="caution">
    <text evidence="1">The sequence shown here is derived from an EMBL/GenBank/DDBJ whole genome shotgun (WGS) entry which is preliminary data.</text>
</comment>
<reference evidence="1 2" key="1">
    <citation type="journal article" date="2021" name="BMC Genomics">
        <title>Datura genome reveals duplications of psychoactive alkaloid biosynthetic genes and high mutation rate following tissue culture.</title>
        <authorList>
            <person name="Rajewski A."/>
            <person name="Carter-House D."/>
            <person name="Stajich J."/>
            <person name="Litt A."/>
        </authorList>
    </citation>
    <scope>NUCLEOTIDE SEQUENCE [LARGE SCALE GENOMIC DNA]</scope>
    <source>
        <strain evidence="1">AR-01</strain>
    </source>
</reference>
<sequence>MGKRAYIPCQKTRMDQETRRMIGTSQQGKKTTVEIIEETTLVMVVQRSNGTVIAGIRDKSRVQRKTLSTPRSKGQFTEKQVKNHSMESVKLIWVEVIAASEGKGQTNPMNSGKKSWADQVEEKTEISKGRSSVWDSFDIMKVSYAGFKLEYVPPNL</sequence>
<proteinExistence type="predicted"/>